<keyword evidence="4 5" id="KW-0472">Membrane</keyword>
<evidence type="ECO:0000313" key="8">
    <source>
        <dbReference type="EMBL" id="QEV33892.1"/>
    </source>
</evidence>
<evidence type="ECO:0000256" key="1">
    <source>
        <dbReference type="ARBA" id="ARBA00004141"/>
    </source>
</evidence>
<evidence type="ECO:0000313" key="10">
    <source>
        <dbReference type="Proteomes" id="UP000642014"/>
    </source>
</evidence>
<feature type="transmembrane region" description="Helical" evidence="5">
    <location>
        <begin position="239"/>
        <end position="257"/>
    </location>
</feature>
<dbReference type="Proteomes" id="UP000326029">
    <property type="component" value="Chromosome"/>
</dbReference>
<dbReference type="GO" id="GO:0140359">
    <property type="term" value="F:ABC-type transporter activity"/>
    <property type="evidence" value="ECO:0007669"/>
    <property type="project" value="InterPro"/>
</dbReference>
<feature type="transmembrane region" description="Helical" evidence="5">
    <location>
        <begin position="182"/>
        <end position="201"/>
    </location>
</feature>
<evidence type="ECO:0000313" key="9">
    <source>
        <dbReference type="Proteomes" id="UP000326029"/>
    </source>
</evidence>
<feature type="transmembrane region" description="Helical" evidence="5">
    <location>
        <begin position="69"/>
        <end position="95"/>
    </location>
</feature>
<dbReference type="GO" id="GO:0016020">
    <property type="term" value="C:membrane"/>
    <property type="evidence" value="ECO:0007669"/>
    <property type="project" value="UniProtKB-SubCell"/>
</dbReference>
<protein>
    <submittedName>
        <fullName evidence="8">ABC transporter permease</fullName>
    </submittedName>
    <submittedName>
        <fullName evidence="7">Transport permease protein</fullName>
    </submittedName>
</protein>
<dbReference type="RefSeq" id="WP_062753536.1">
    <property type="nucleotide sequence ID" value="NZ_BMSJ01000007.1"/>
</dbReference>
<keyword evidence="2 5" id="KW-0812">Transmembrane</keyword>
<feature type="domain" description="ABC-2 type transporter transmembrane" evidence="6">
    <location>
        <begin position="22"/>
        <end position="228"/>
    </location>
</feature>
<keyword evidence="3 5" id="KW-1133">Transmembrane helix</keyword>
<dbReference type="GeneID" id="95455731"/>
<dbReference type="PANTHER" id="PTHR43027">
    <property type="entry name" value="DOXORUBICIN RESISTANCE ABC TRANSPORTER PERMEASE PROTEIN DRRC-RELATED"/>
    <property type="match status" value="1"/>
</dbReference>
<evidence type="ECO:0000313" key="7">
    <source>
        <dbReference type="EMBL" id="GGR33902.1"/>
    </source>
</evidence>
<sequence>MSTATTTSPAAGPASTVRGRLTALGRAELTLLLRNRNNLFIALLMPVLMVFLLRSSLTQLDAETLPIGAGAATLIGGTGMVLLLVTYMGLVSALVARREELVLKRLRTGEASDAEILTGCALPATAITLAQCAVLTAGGIAVLDVPAPARPDLLLLGVAVAIVLLAGLAALTTVITRSVESAGLTTLPLFLVSCFGSGLFVPRDALPPLAADLCGLLPLSGVMEFVRAGWLGTAHAESLVGAGLNTVAWGVLTGWAVRQWFRWEPRR</sequence>
<dbReference type="Proteomes" id="UP000642014">
    <property type="component" value="Unassembled WGS sequence"/>
</dbReference>
<feature type="transmembrane region" description="Helical" evidence="5">
    <location>
        <begin position="153"/>
        <end position="175"/>
    </location>
</feature>
<dbReference type="EMBL" id="CP023693">
    <property type="protein sequence ID" value="QEV33892.1"/>
    <property type="molecule type" value="Genomic_DNA"/>
</dbReference>
<gene>
    <name evidence="8" type="ORF">CP977_18365</name>
    <name evidence="7" type="ORF">GCM10010497_40970</name>
</gene>
<dbReference type="Pfam" id="PF01061">
    <property type="entry name" value="ABC2_membrane"/>
    <property type="match status" value="1"/>
</dbReference>
<accession>A0AAV4KP91</accession>
<dbReference type="InterPro" id="IPR013525">
    <property type="entry name" value="ABC2_TM"/>
</dbReference>
<dbReference type="PANTHER" id="PTHR43027:SF2">
    <property type="entry name" value="TRANSPORT PERMEASE PROTEIN"/>
    <property type="match status" value="1"/>
</dbReference>
<dbReference type="InterPro" id="IPR052902">
    <property type="entry name" value="ABC-2_transporter"/>
</dbReference>
<reference evidence="7 10" key="1">
    <citation type="journal article" date="2014" name="Int. J. Syst. Evol. Microbiol.">
        <title>Complete genome sequence of Corynebacterium casei LMG S-19264T (=DSM 44701T), isolated from a smear-ripened cheese.</title>
        <authorList>
            <consortium name="US DOE Joint Genome Institute (JGI-PGF)"/>
            <person name="Walter F."/>
            <person name="Albersmeier A."/>
            <person name="Kalinowski J."/>
            <person name="Ruckert C."/>
        </authorList>
    </citation>
    <scope>NUCLEOTIDE SEQUENCE [LARGE SCALE GENOMIC DNA]</scope>
    <source>
        <strain evidence="7 10">JCM 4205</strain>
    </source>
</reference>
<organism evidence="7 10">
    <name type="scientific">Streptomyces cinereoruber</name>
    <dbReference type="NCBI Taxonomy" id="67260"/>
    <lineage>
        <taxon>Bacteria</taxon>
        <taxon>Bacillati</taxon>
        <taxon>Actinomycetota</taxon>
        <taxon>Actinomycetes</taxon>
        <taxon>Kitasatosporales</taxon>
        <taxon>Streptomycetaceae</taxon>
        <taxon>Streptomyces</taxon>
    </lineage>
</organism>
<evidence type="ECO:0000256" key="3">
    <source>
        <dbReference type="ARBA" id="ARBA00022989"/>
    </source>
</evidence>
<reference evidence="7" key="3">
    <citation type="submission" date="2023-08" db="EMBL/GenBank/DDBJ databases">
        <authorList>
            <person name="Sun Q."/>
            <person name="Ohkuma M."/>
        </authorList>
    </citation>
    <scope>NUCLEOTIDE SEQUENCE</scope>
    <source>
        <strain evidence="7">JCM 4205</strain>
    </source>
</reference>
<keyword evidence="9" id="KW-1185">Reference proteome</keyword>
<dbReference type="EMBL" id="BMSJ01000007">
    <property type="protein sequence ID" value="GGR33902.1"/>
    <property type="molecule type" value="Genomic_DNA"/>
</dbReference>
<dbReference type="AlphaFoldDB" id="A0AAV4KP91"/>
<proteinExistence type="predicted"/>
<comment type="subcellular location">
    <subcellularLocation>
        <location evidence="1">Membrane</location>
        <topology evidence="1">Multi-pass membrane protein</topology>
    </subcellularLocation>
</comment>
<evidence type="ECO:0000256" key="5">
    <source>
        <dbReference type="SAM" id="Phobius"/>
    </source>
</evidence>
<name>A0AAV4KP91_9ACTN</name>
<evidence type="ECO:0000256" key="2">
    <source>
        <dbReference type="ARBA" id="ARBA00022692"/>
    </source>
</evidence>
<feature type="transmembrane region" description="Helical" evidence="5">
    <location>
        <begin position="116"/>
        <end position="141"/>
    </location>
</feature>
<evidence type="ECO:0000259" key="6">
    <source>
        <dbReference type="Pfam" id="PF01061"/>
    </source>
</evidence>
<reference evidence="8 9" key="2">
    <citation type="submission" date="2017-09" db="EMBL/GenBank/DDBJ databases">
        <authorList>
            <person name="Lee N."/>
            <person name="Cho B.-K."/>
        </authorList>
    </citation>
    <scope>NUCLEOTIDE SEQUENCE [LARGE SCALE GENOMIC DNA]</scope>
    <source>
        <strain evidence="8 9">ATCC 19740</strain>
    </source>
</reference>
<feature type="transmembrane region" description="Helical" evidence="5">
    <location>
        <begin position="39"/>
        <end position="57"/>
    </location>
</feature>
<evidence type="ECO:0000256" key="4">
    <source>
        <dbReference type="ARBA" id="ARBA00023136"/>
    </source>
</evidence>